<evidence type="ECO:0000256" key="1">
    <source>
        <dbReference type="ARBA" id="ARBA00006997"/>
    </source>
</evidence>
<dbReference type="PANTHER" id="PTHR21087:SF16">
    <property type="entry name" value="SHIKIMATE KINASE 1, CHLOROPLASTIC"/>
    <property type="match status" value="1"/>
</dbReference>
<gene>
    <name evidence="8" type="ORF">GAYE_PCTG14G0531</name>
</gene>
<dbReference type="GO" id="GO:0005829">
    <property type="term" value="C:cytosol"/>
    <property type="evidence" value="ECO:0007669"/>
    <property type="project" value="TreeGrafter"/>
</dbReference>
<dbReference type="EMBL" id="JANCYU010000007">
    <property type="protein sequence ID" value="KAK4522641.1"/>
    <property type="molecule type" value="Genomic_DNA"/>
</dbReference>
<evidence type="ECO:0008006" key="10">
    <source>
        <dbReference type="Google" id="ProtNLM"/>
    </source>
</evidence>
<keyword evidence="2" id="KW-0028">Amino-acid biosynthesis</keyword>
<comment type="similarity">
    <text evidence="1">Belongs to the shikimate kinase family.</text>
</comment>
<sequence>MPHKTIHRMDCFVSLLSKDNLDKRYKFPSHNISRFPRRYARCLACSSQKESSSSALELRKLLRKTPIYLVGMLGSGKSTVGQVLARRLGYSFLDTDQIIEQASKKKISEFVEENGEAEFGSVESSVLNQVQSYTCCVVATGAGAVVKQSNWAVLHNGIVVFLDVAVSVIARRLQREQSNNLKSYSLEGKLEDIRKERLPFYSQADVHIVLQEDTDNEWNPESITSYITSRLVHFLREHRRV</sequence>
<dbReference type="Proteomes" id="UP001300502">
    <property type="component" value="Unassembled WGS sequence"/>
</dbReference>
<dbReference type="CDD" id="cd00464">
    <property type="entry name" value="SK"/>
    <property type="match status" value="1"/>
</dbReference>
<evidence type="ECO:0000313" key="8">
    <source>
        <dbReference type="EMBL" id="KAK4522641.1"/>
    </source>
</evidence>
<evidence type="ECO:0000313" key="9">
    <source>
        <dbReference type="Proteomes" id="UP001300502"/>
    </source>
</evidence>
<keyword evidence="3" id="KW-0808">Transferase</keyword>
<evidence type="ECO:0000256" key="3">
    <source>
        <dbReference type="ARBA" id="ARBA00022679"/>
    </source>
</evidence>
<dbReference type="GO" id="GO:0005524">
    <property type="term" value="F:ATP binding"/>
    <property type="evidence" value="ECO:0007669"/>
    <property type="project" value="UniProtKB-KW"/>
</dbReference>
<name>A0AAV9I322_9RHOD</name>
<keyword evidence="4" id="KW-0547">Nucleotide-binding</keyword>
<dbReference type="InterPro" id="IPR000623">
    <property type="entry name" value="Shikimate_kinase/TSH1"/>
</dbReference>
<protein>
    <recommendedName>
        <fullName evidence="10">Shikimate kinase</fullName>
    </recommendedName>
</protein>
<organism evidence="8 9">
    <name type="scientific">Galdieria yellowstonensis</name>
    <dbReference type="NCBI Taxonomy" id="3028027"/>
    <lineage>
        <taxon>Eukaryota</taxon>
        <taxon>Rhodophyta</taxon>
        <taxon>Bangiophyceae</taxon>
        <taxon>Galdieriales</taxon>
        <taxon>Galdieriaceae</taxon>
        <taxon>Galdieria</taxon>
    </lineage>
</organism>
<keyword evidence="5" id="KW-0418">Kinase</keyword>
<dbReference type="Pfam" id="PF01202">
    <property type="entry name" value="SKI"/>
    <property type="match status" value="1"/>
</dbReference>
<reference evidence="8 9" key="1">
    <citation type="submission" date="2022-07" db="EMBL/GenBank/DDBJ databases">
        <title>Genome-wide signatures of adaptation to extreme environments.</title>
        <authorList>
            <person name="Cho C.H."/>
            <person name="Yoon H.S."/>
        </authorList>
    </citation>
    <scope>NUCLEOTIDE SEQUENCE [LARGE SCALE GENOMIC DNA]</scope>
    <source>
        <strain evidence="8 9">108.79 E11</strain>
    </source>
</reference>
<evidence type="ECO:0000256" key="2">
    <source>
        <dbReference type="ARBA" id="ARBA00022605"/>
    </source>
</evidence>
<dbReference type="InterPro" id="IPR027417">
    <property type="entry name" value="P-loop_NTPase"/>
</dbReference>
<keyword evidence="6" id="KW-0067">ATP-binding</keyword>
<keyword evidence="9" id="KW-1185">Reference proteome</keyword>
<proteinExistence type="inferred from homology"/>
<dbReference type="Gene3D" id="3.40.50.300">
    <property type="entry name" value="P-loop containing nucleotide triphosphate hydrolases"/>
    <property type="match status" value="1"/>
</dbReference>
<dbReference type="InterPro" id="IPR031322">
    <property type="entry name" value="Shikimate/glucono_kinase"/>
</dbReference>
<dbReference type="AlphaFoldDB" id="A0AAV9I322"/>
<dbReference type="PRINTS" id="PR01100">
    <property type="entry name" value="SHIKIMTKNASE"/>
</dbReference>
<keyword evidence="7" id="KW-0057">Aromatic amino acid biosynthesis</keyword>
<dbReference type="HAMAP" id="MF_00109">
    <property type="entry name" value="Shikimate_kinase"/>
    <property type="match status" value="1"/>
</dbReference>
<evidence type="ECO:0000256" key="4">
    <source>
        <dbReference type="ARBA" id="ARBA00022741"/>
    </source>
</evidence>
<dbReference type="GO" id="GO:0008652">
    <property type="term" value="P:amino acid biosynthetic process"/>
    <property type="evidence" value="ECO:0007669"/>
    <property type="project" value="UniProtKB-KW"/>
</dbReference>
<dbReference type="GO" id="GO:0009073">
    <property type="term" value="P:aromatic amino acid family biosynthetic process"/>
    <property type="evidence" value="ECO:0007669"/>
    <property type="project" value="UniProtKB-KW"/>
</dbReference>
<accession>A0AAV9I322</accession>
<dbReference type="PANTHER" id="PTHR21087">
    <property type="entry name" value="SHIKIMATE KINASE"/>
    <property type="match status" value="1"/>
</dbReference>
<evidence type="ECO:0000256" key="5">
    <source>
        <dbReference type="ARBA" id="ARBA00022777"/>
    </source>
</evidence>
<dbReference type="SUPFAM" id="SSF52540">
    <property type="entry name" value="P-loop containing nucleoside triphosphate hydrolases"/>
    <property type="match status" value="1"/>
</dbReference>
<evidence type="ECO:0000256" key="6">
    <source>
        <dbReference type="ARBA" id="ARBA00022840"/>
    </source>
</evidence>
<evidence type="ECO:0000256" key="7">
    <source>
        <dbReference type="ARBA" id="ARBA00023141"/>
    </source>
</evidence>
<dbReference type="GO" id="GO:0004765">
    <property type="term" value="F:shikimate kinase activity"/>
    <property type="evidence" value="ECO:0007669"/>
    <property type="project" value="TreeGrafter"/>
</dbReference>
<comment type="caution">
    <text evidence="8">The sequence shown here is derived from an EMBL/GenBank/DDBJ whole genome shotgun (WGS) entry which is preliminary data.</text>
</comment>